<accession>A0A4Y2G8F3</accession>
<evidence type="ECO:0000313" key="2">
    <source>
        <dbReference type="EMBL" id="GBM48985.1"/>
    </source>
</evidence>
<gene>
    <name evidence="2" type="ORF">AVEN_55199_1</name>
</gene>
<dbReference type="AlphaFoldDB" id="A0A4Y2G8F3"/>
<feature type="region of interest" description="Disordered" evidence="1">
    <location>
        <begin position="83"/>
        <end position="106"/>
    </location>
</feature>
<comment type="caution">
    <text evidence="2">The sequence shown here is derived from an EMBL/GenBank/DDBJ whole genome shotgun (WGS) entry which is preliminary data.</text>
</comment>
<proteinExistence type="predicted"/>
<keyword evidence="3" id="KW-1185">Reference proteome</keyword>
<organism evidence="2 3">
    <name type="scientific">Araneus ventricosus</name>
    <name type="common">Orbweaver spider</name>
    <name type="synonym">Epeira ventricosa</name>
    <dbReference type="NCBI Taxonomy" id="182803"/>
    <lineage>
        <taxon>Eukaryota</taxon>
        <taxon>Metazoa</taxon>
        <taxon>Ecdysozoa</taxon>
        <taxon>Arthropoda</taxon>
        <taxon>Chelicerata</taxon>
        <taxon>Arachnida</taxon>
        <taxon>Araneae</taxon>
        <taxon>Araneomorphae</taxon>
        <taxon>Entelegynae</taxon>
        <taxon>Araneoidea</taxon>
        <taxon>Araneidae</taxon>
        <taxon>Araneus</taxon>
    </lineage>
</organism>
<dbReference type="EMBL" id="BGPR01001236">
    <property type="protein sequence ID" value="GBM48985.1"/>
    <property type="molecule type" value="Genomic_DNA"/>
</dbReference>
<evidence type="ECO:0000313" key="3">
    <source>
        <dbReference type="Proteomes" id="UP000499080"/>
    </source>
</evidence>
<sequence>MAACHPSTLGWKWSSISMRLCLVLKQLEGYSRMDLVILNKSQMTRTTPELAPPLHTSAPGQREDVWAPTYDLTFNIHGASSVESSFEPSGREVETLTLGHRGPVHL</sequence>
<name>A0A4Y2G8F3_ARAVE</name>
<evidence type="ECO:0000256" key="1">
    <source>
        <dbReference type="SAM" id="MobiDB-lite"/>
    </source>
</evidence>
<protein>
    <submittedName>
        <fullName evidence="2">Uncharacterized protein</fullName>
    </submittedName>
</protein>
<reference evidence="2 3" key="1">
    <citation type="journal article" date="2019" name="Sci. Rep.">
        <title>Orb-weaving spider Araneus ventricosus genome elucidates the spidroin gene catalogue.</title>
        <authorList>
            <person name="Kono N."/>
            <person name="Nakamura H."/>
            <person name="Ohtoshi R."/>
            <person name="Moran D.A.P."/>
            <person name="Shinohara A."/>
            <person name="Yoshida Y."/>
            <person name="Fujiwara M."/>
            <person name="Mori M."/>
            <person name="Tomita M."/>
            <person name="Arakawa K."/>
        </authorList>
    </citation>
    <scope>NUCLEOTIDE SEQUENCE [LARGE SCALE GENOMIC DNA]</scope>
</reference>
<dbReference type="Proteomes" id="UP000499080">
    <property type="component" value="Unassembled WGS sequence"/>
</dbReference>